<reference evidence="1" key="1">
    <citation type="submission" date="2016-12" db="EMBL/GenBank/DDBJ databases">
        <authorList>
            <person name="Moulin L."/>
        </authorList>
    </citation>
    <scope>NUCLEOTIDE SEQUENCE [LARGE SCALE GENOMIC DNA]</scope>
    <source>
        <strain evidence="1">STM 7183</strain>
    </source>
</reference>
<name>A0A1N7S0H4_9BURK</name>
<protein>
    <submittedName>
        <fullName evidence="1">Uncharacterized protein</fullName>
    </submittedName>
</protein>
<gene>
    <name evidence="1" type="ORF">BN2476_250131</name>
</gene>
<dbReference type="GO" id="GO:0016798">
    <property type="term" value="F:hydrolase activity, acting on glycosyl bonds"/>
    <property type="evidence" value="ECO:0007669"/>
    <property type="project" value="UniProtKB-KW"/>
</dbReference>
<organism evidence="1 2">
    <name type="scientific">Paraburkholderia piptadeniae</name>
    <dbReference type="NCBI Taxonomy" id="1701573"/>
    <lineage>
        <taxon>Bacteria</taxon>
        <taxon>Pseudomonadati</taxon>
        <taxon>Pseudomonadota</taxon>
        <taxon>Betaproteobacteria</taxon>
        <taxon>Burkholderiales</taxon>
        <taxon>Burkholderiaceae</taxon>
        <taxon>Paraburkholderia</taxon>
    </lineage>
</organism>
<comment type="caution">
    <text evidence="1">The sequence shown here is derived from an EMBL/GenBank/DDBJ whole genome shotgun (WGS) entry which is preliminary data.</text>
</comment>
<keyword evidence="2" id="KW-1185">Reference proteome</keyword>
<proteinExistence type="predicted"/>
<accession>A0A1N7S0H4</accession>
<evidence type="ECO:0000313" key="1">
    <source>
        <dbReference type="EMBL" id="SIT40900.1"/>
    </source>
</evidence>
<dbReference type="AlphaFoldDB" id="A0A1N7S0H4"/>
<dbReference type="Proteomes" id="UP000195569">
    <property type="component" value="Unassembled WGS sequence"/>
</dbReference>
<evidence type="ECO:0000313" key="2">
    <source>
        <dbReference type="Proteomes" id="UP000195569"/>
    </source>
</evidence>
<sequence length="104" mass="11338">MRDQDRDASSMLSLYRRLLTLRRNNAALVHGTIENVAANGNVLTDERHYHHQRLFIALNIGVEDAAVQTHAGVVLLSTLAARNPEALVEDANRLAAGDALIASL</sequence>
<dbReference type="EMBL" id="CYGY02000025">
    <property type="protein sequence ID" value="SIT40900.1"/>
    <property type="molecule type" value="Genomic_DNA"/>
</dbReference>